<gene>
    <name evidence="2" type="ORF">KIH74_34730</name>
</gene>
<dbReference type="Proteomes" id="UP001197247">
    <property type="component" value="Unassembled WGS sequence"/>
</dbReference>
<keyword evidence="2" id="KW-0418">Kinase</keyword>
<reference evidence="2 3" key="1">
    <citation type="submission" date="2021-05" db="EMBL/GenBank/DDBJ databases">
        <title>Kineosporia and Streptomyces sp. nov. two new marine actinobacteria isolated from Coral.</title>
        <authorList>
            <person name="Buangrab K."/>
            <person name="Sutthacheep M."/>
            <person name="Yeemin T."/>
            <person name="Harunari E."/>
            <person name="Igarashi Y."/>
            <person name="Kanchanasin P."/>
            <person name="Tanasupawat S."/>
            <person name="Phongsopitanun W."/>
        </authorList>
    </citation>
    <scope>NUCLEOTIDE SEQUENCE [LARGE SCALE GENOMIC DNA]</scope>
    <source>
        <strain evidence="2 3">J2-2</strain>
    </source>
</reference>
<dbReference type="Pfam" id="PF00069">
    <property type="entry name" value="Pkinase"/>
    <property type="match status" value="1"/>
</dbReference>
<protein>
    <submittedName>
        <fullName evidence="2">Protein kinase</fullName>
    </submittedName>
</protein>
<name>A0ABS5TTL5_9ACTN</name>
<dbReference type="EMBL" id="JAHBAY010000024">
    <property type="protein sequence ID" value="MBT0774153.1"/>
    <property type="molecule type" value="Genomic_DNA"/>
</dbReference>
<dbReference type="RefSeq" id="WP_214160692.1">
    <property type="nucleotide sequence ID" value="NZ_JAHBAY010000024.1"/>
</dbReference>
<evidence type="ECO:0000259" key="1">
    <source>
        <dbReference type="PROSITE" id="PS50011"/>
    </source>
</evidence>
<keyword evidence="2" id="KW-0808">Transferase</keyword>
<dbReference type="PROSITE" id="PS50011">
    <property type="entry name" value="PROTEIN_KINASE_DOM"/>
    <property type="match status" value="1"/>
</dbReference>
<keyword evidence="3" id="KW-1185">Reference proteome</keyword>
<accession>A0ABS5TTL5</accession>
<evidence type="ECO:0000313" key="2">
    <source>
        <dbReference type="EMBL" id="MBT0774153.1"/>
    </source>
</evidence>
<dbReference type="GO" id="GO:0016301">
    <property type="term" value="F:kinase activity"/>
    <property type="evidence" value="ECO:0007669"/>
    <property type="project" value="UniProtKB-KW"/>
</dbReference>
<proteinExistence type="predicted"/>
<dbReference type="InterPro" id="IPR011009">
    <property type="entry name" value="Kinase-like_dom_sf"/>
</dbReference>
<sequence>MDLHPLHPAAWVLHQLSQDGWQVDKLLTFTRASTLALAHRKDSETVVIKAGFGSNHVLAELDAEQRASAYGFYWYAQLTENERALSRDAFREEADLTEEASALAHMVPLLDRGTSAKFDWYTMPWLSGGNFREHMLVQPPSAQGLWILADVAEALSHLHEIGIVHRDVYQENILIHEGRGHLTDLGAARRLTTPRGPERRQPEVHWPPEYLDDYRNATTAADIFSLGVLIYRYLCGDIPRLDADHERLPVALRNVVAAALARHPRQRPSAGELVDALRAPRS</sequence>
<dbReference type="Gene3D" id="1.10.510.10">
    <property type="entry name" value="Transferase(Phosphotransferase) domain 1"/>
    <property type="match status" value="1"/>
</dbReference>
<dbReference type="PANTHER" id="PTHR44329">
    <property type="entry name" value="SERINE/THREONINE-PROTEIN KINASE TNNI3K-RELATED"/>
    <property type="match status" value="1"/>
</dbReference>
<dbReference type="InterPro" id="IPR051681">
    <property type="entry name" value="Ser/Thr_Kinases-Pseudokinases"/>
</dbReference>
<organism evidence="2 3">
    <name type="scientific">Kineosporia corallincola</name>
    <dbReference type="NCBI Taxonomy" id="2835133"/>
    <lineage>
        <taxon>Bacteria</taxon>
        <taxon>Bacillati</taxon>
        <taxon>Actinomycetota</taxon>
        <taxon>Actinomycetes</taxon>
        <taxon>Kineosporiales</taxon>
        <taxon>Kineosporiaceae</taxon>
        <taxon>Kineosporia</taxon>
    </lineage>
</organism>
<evidence type="ECO:0000313" key="3">
    <source>
        <dbReference type="Proteomes" id="UP001197247"/>
    </source>
</evidence>
<comment type="caution">
    <text evidence="2">The sequence shown here is derived from an EMBL/GenBank/DDBJ whole genome shotgun (WGS) entry which is preliminary data.</text>
</comment>
<feature type="domain" description="Protein kinase" evidence="1">
    <location>
        <begin position="44"/>
        <end position="282"/>
    </location>
</feature>
<dbReference type="InterPro" id="IPR000719">
    <property type="entry name" value="Prot_kinase_dom"/>
</dbReference>
<dbReference type="SUPFAM" id="SSF56112">
    <property type="entry name" value="Protein kinase-like (PK-like)"/>
    <property type="match status" value="1"/>
</dbReference>